<dbReference type="PATRIC" id="fig|1618450.3.peg.379"/>
<comment type="caution">
    <text evidence="8">The sequence shown here is derived from an EMBL/GenBank/DDBJ whole genome shotgun (WGS) entry which is preliminary data.</text>
</comment>
<dbReference type="GO" id="GO:0006412">
    <property type="term" value="P:translation"/>
    <property type="evidence" value="ECO:0007669"/>
    <property type="project" value="UniProtKB-UniRule"/>
</dbReference>
<dbReference type="PANTHER" id="PTHR12934:SF11">
    <property type="entry name" value="LARGE RIBOSOMAL SUBUNIT PROTEIN UL15M"/>
    <property type="match status" value="1"/>
</dbReference>
<dbReference type="EMBL" id="LBXN01000013">
    <property type="protein sequence ID" value="KKR33644.1"/>
    <property type="molecule type" value="Genomic_DNA"/>
</dbReference>
<dbReference type="GO" id="GO:0003735">
    <property type="term" value="F:structural constituent of ribosome"/>
    <property type="evidence" value="ECO:0007669"/>
    <property type="project" value="InterPro"/>
</dbReference>
<sequence length="159" mass="17162">MDLSSLTKTTEKTKKRLGRGHGSGRGKTAGRGTKGQNARGRVPLGFEGGQQSIIRRLPLLRGKDRNRSYSHKFYPVNVKFLNLLPADTVVDAEILIKHHILSANARGMKVKILGDGDLKVALIVKLPCSKGALAKIEKAGGKQGSFDSSRRTDSGSKSK</sequence>
<evidence type="ECO:0000313" key="8">
    <source>
        <dbReference type="EMBL" id="KKR33644.1"/>
    </source>
</evidence>
<dbReference type="PANTHER" id="PTHR12934">
    <property type="entry name" value="50S RIBOSOMAL PROTEIN L15"/>
    <property type="match status" value="1"/>
</dbReference>
<dbReference type="InterPro" id="IPR001196">
    <property type="entry name" value="Ribosomal_uL15_CS"/>
</dbReference>
<evidence type="ECO:0000256" key="1">
    <source>
        <dbReference type="ARBA" id="ARBA00007320"/>
    </source>
</evidence>
<evidence type="ECO:0000256" key="2">
    <source>
        <dbReference type="ARBA" id="ARBA00022980"/>
    </source>
</evidence>
<dbReference type="Pfam" id="PF00828">
    <property type="entry name" value="Ribosomal_L27A"/>
    <property type="match status" value="1"/>
</dbReference>
<feature type="compositionally biased region" description="Basic and acidic residues" evidence="6">
    <location>
        <begin position="148"/>
        <end position="159"/>
    </location>
</feature>
<protein>
    <recommendedName>
        <fullName evidence="4">Large ribosomal subunit protein uL15</fullName>
    </recommendedName>
</protein>
<evidence type="ECO:0000256" key="5">
    <source>
        <dbReference type="RuleBase" id="RU003888"/>
    </source>
</evidence>
<dbReference type="InterPro" id="IPR021131">
    <property type="entry name" value="Ribosomal_uL15/eL18"/>
</dbReference>
<dbReference type="GO" id="GO:0019843">
    <property type="term" value="F:rRNA binding"/>
    <property type="evidence" value="ECO:0007669"/>
    <property type="project" value="UniProtKB-UniRule"/>
</dbReference>
<feature type="domain" description="Large ribosomal subunit protein uL15/eL18" evidence="7">
    <location>
        <begin position="76"/>
        <end position="142"/>
    </location>
</feature>
<organism evidence="8 9">
    <name type="scientific">Candidatus Gottesmanbacteria bacterium GW2011_GWC2_39_8</name>
    <dbReference type="NCBI Taxonomy" id="1618450"/>
    <lineage>
        <taxon>Bacteria</taxon>
        <taxon>Candidatus Gottesmaniibacteriota</taxon>
    </lineage>
</organism>
<evidence type="ECO:0000256" key="4">
    <source>
        <dbReference type="HAMAP-Rule" id="MF_01341"/>
    </source>
</evidence>
<evidence type="ECO:0000313" key="9">
    <source>
        <dbReference type="Proteomes" id="UP000034539"/>
    </source>
</evidence>
<comment type="similarity">
    <text evidence="1 4 5">Belongs to the universal ribosomal protein uL15 family.</text>
</comment>
<dbReference type="HAMAP" id="MF_01341">
    <property type="entry name" value="Ribosomal_uL15"/>
    <property type="match status" value="1"/>
</dbReference>
<keyword evidence="4" id="KW-0694">RNA-binding</keyword>
<comment type="subunit">
    <text evidence="4">Part of the 50S ribosomal subunit.</text>
</comment>
<dbReference type="NCBIfam" id="TIGR01071">
    <property type="entry name" value="rplO_bact"/>
    <property type="match status" value="1"/>
</dbReference>
<dbReference type="PROSITE" id="PS00475">
    <property type="entry name" value="RIBOSOMAL_L15"/>
    <property type="match status" value="1"/>
</dbReference>
<dbReference type="GO" id="GO:0022625">
    <property type="term" value="C:cytosolic large ribosomal subunit"/>
    <property type="evidence" value="ECO:0007669"/>
    <property type="project" value="TreeGrafter"/>
</dbReference>
<dbReference type="InterPro" id="IPR036227">
    <property type="entry name" value="Ribosomal_uL15/eL18_sf"/>
</dbReference>
<feature type="compositionally biased region" description="Basic residues" evidence="6">
    <location>
        <begin position="13"/>
        <end position="24"/>
    </location>
</feature>
<name>A0A0G0PZZ5_9BACT</name>
<evidence type="ECO:0000256" key="3">
    <source>
        <dbReference type="ARBA" id="ARBA00023274"/>
    </source>
</evidence>
<keyword evidence="3 4" id="KW-0687">Ribonucleoprotein</keyword>
<evidence type="ECO:0000259" key="7">
    <source>
        <dbReference type="Pfam" id="PF00828"/>
    </source>
</evidence>
<keyword evidence="4" id="KW-0699">rRNA-binding</keyword>
<dbReference type="Gene3D" id="3.100.10.10">
    <property type="match status" value="1"/>
</dbReference>
<keyword evidence="2 4" id="KW-0689">Ribosomal protein</keyword>
<proteinExistence type="inferred from homology"/>
<dbReference type="AlphaFoldDB" id="A0A0G0PZZ5"/>
<dbReference type="Proteomes" id="UP000034539">
    <property type="component" value="Unassembled WGS sequence"/>
</dbReference>
<evidence type="ECO:0000256" key="6">
    <source>
        <dbReference type="SAM" id="MobiDB-lite"/>
    </source>
</evidence>
<dbReference type="InterPro" id="IPR005749">
    <property type="entry name" value="Ribosomal_uL15_bac-type"/>
</dbReference>
<accession>A0A0G0PZZ5</accession>
<comment type="function">
    <text evidence="4">Binds to the 23S rRNA.</text>
</comment>
<feature type="region of interest" description="Disordered" evidence="6">
    <location>
        <begin position="1"/>
        <end position="43"/>
    </location>
</feature>
<feature type="region of interest" description="Disordered" evidence="6">
    <location>
        <begin position="137"/>
        <end position="159"/>
    </location>
</feature>
<dbReference type="SUPFAM" id="SSF52080">
    <property type="entry name" value="Ribosomal proteins L15p and L18e"/>
    <property type="match status" value="1"/>
</dbReference>
<dbReference type="InterPro" id="IPR030878">
    <property type="entry name" value="Ribosomal_uL15"/>
</dbReference>
<gene>
    <name evidence="4" type="primary">rplO</name>
    <name evidence="8" type="ORF">UT63_C0013G0004</name>
</gene>
<reference evidence="8 9" key="1">
    <citation type="journal article" date="2015" name="Nature">
        <title>rRNA introns, odd ribosomes, and small enigmatic genomes across a large radiation of phyla.</title>
        <authorList>
            <person name="Brown C.T."/>
            <person name="Hug L.A."/>
            <person name="Thomas B.C."/>
            <person name="Sharon I."/>
            <person name="Castelle C.J."/>
            <person name="Singh A."/>
            <person name="Wilkins M.J."/>
            <person name="Williams K.H."/>
            <person name="Banfield J.F."/>
        </authorList>
    </citation>
    <scope>NUCLEOTIDE SEQUENCE [LARGE SCALE GENOMIC DNA]</scope>
</reference>